<evidence type="ECO:0000313" key="7">
    <source>
        <dbReference type="Proteomes" id="UP000824890"/>
    </source>
</evidence>
<dbReference type="EMBL" id="JAGKQM010000011">
    <property type="protein sequence ID" value="KAH0900678.1"/>
    <property type="molecule type" value="Genomic_DNA"/>
</dbReference>
<dbReference type="PANTHER" id="PTHR31003:SF22">
    <property type="entry name" value="TRANSCRIPTION FACTOR HHO5"/>
    <property type="match status" value="1"/>
</dbReference>
<keyword evidence="4" id="KW-0539">Nucleus</keyword>
<dbReference type="PANTHER" id="PTHR31003">
    <property type="entry name" value="MYB FAMILY TRANSCRIPTION FACTOR"/>
    <property type="match status" value="1"/>
</dbReference>
<dbReference type="Gene3D" id="1.10.10.60">
    <property type="entry name" value="Homeodomain-like"/>
    <property type="match status" value="1"/>
</dbReference>
<feature type="non-terminal residue" evidence="6">
    <location>
        <position position="1"/>
    </location>
</feature>
<evidence type="ECO:0000313" key="6">
    <source>
        <dbReference type="EMBL" id="KAH0900678.1"/>
    </source>
</evidence>
<gene>
    <name evidence="6" type="ORF">HID58_040181</name>
</gene>
<evidence type="ECO:0000256" key="2">
    <source>
        <dbReference type="ARBA" id="ARBA00023015"/>
    </source>
</evidence>
<sequence>TISSKFLRARPKMRGLRKAINPSPVSIDDHLYFVHAKYPELESVQKYLLPRLCNLDQETLHPFISLKPYYLIHRYELHYQMITFGKVGNMVYMYLVYNARLVLPNSEKDMGTSDKVSPELKCPQISIGDIEDVPTIKLNEDGSTPKQIRDMMKVDGLTNDEVKSHLQKYRMHIRKHPLYPAAKTLPSSDQAVLNTKLNKFDEIGFTTKPACCWLSNNNGHSSEDEEKSDGPSSWKSESNKKRQALDLEL</sequence>
<dbReference type="NCBIfam" id="TIGR01557">
    <property type="entry name" value="myb_SHAQKYF"/>
    <property type="match status" value="1"/>
</dbReference>
<feature type="region of interest" description="Disordered" evidence="5">
    <location>
        <begin position="216"/>
        <end position="249"/>
    </location>
</feature>
<evidence type="ECO:0000256" key="1">
    <source>
        <dbReference type="ARBA" id="ARBA00004123"/>
    </source>
</evidence>
<proteinExistence type="predicted"/>
<dbReference type="InterPro" id="IPR044787">
    <property type="entry name" value="HHO5-like"/>
</dbReference>
<evidence type="ECO:0008006" key="8">
    <source>
        <dbReference type="Google" id="ProtNLM"/>
    </source>
</evidence>
<name>A0ABQ8B7H1_BRANA</name>
<dbReference type="Proteomes" id="UP000824890">
    <property type="component" value="Unassembled WGS sequence"/>
</dbReference>
<reference evidence="6 7" key="1">
    <citation type="submission" date="2021-05" db="EMBL/GenBank/DDBJ databases">
        <title>Genome Assembly of Synthetic Allotetraploid Brassica napus Reveals Homoeologous Exchanges between Subgenomes.</title>
        <authorList>
            <person name="Davis J.T."/>
        </authorList>
    </citation>
    <scope>NUCLEOTIDE SEQUENCE [LARGE SCALE GENOMIC DNA]</scope>
    <source>
        <strain evidence="7">cv. Da-Ae</strain>
        <tissue evidence="6">Seedling</tissue>
    </source>
</reference>
<dbReference type="SUPFAM" id="SSF46689">
    <property type="entry name" value="Homeodomain-like"/>
    <property type="match status" value="1"/>
</dbReference>
<dbReference type="InterPro" id="IPR006447">
    <property type="entry name" value="Myb_dom_plants"/>
</dbReference>
<keyword evidence="3" id="KW-0804">Transcription</keyword>
<keyword evidence="2" id="KW-0805">Transcription regulation</keyword>
<organism evidence="6 7">
    <name type="scientific">Brassica napus</name>
    <name type="common">Rape</name>
    <dbReference type="NCBI Taxonomy" id="3708"/>
    <lineage>
        <taxon>Eukaryota</taxon>
        <taxon>Viridiplantae</taxon>
        <taxon>Streptophyta</taxon>
        <taxon>Embryophyta</taxon>
        <taxon>Tracheophyta</taxon>
        <taxon>Spermatophyta</taxon>
        <taxon>Magnoliopsida</taxon>
        <taxon>eudicotyledons</taxon>
        <taxon>Gunneridae</taxon>
        <taxon>Pentapetalae</taxon>
        <taxon>rosids</taxon>
        <taxon>malvids</taxon>
        <taxon>Brassicales</taxon>
        <taxon>Brassicaceae</taxon>
        <taxon>Brassiceae</taxon>
        <taxon>Brassica</taxon>
    </lineage>
</organism>
<keyword evidence="7" id="KW-1185">Reference proteome</keyword>
<feature type="compositionally biased region" description="Basic and acidic residues" evidence="5">
    <location>
        <begin position="237"/>
        <end position="249"/>
    </location>
</feature>
<comment type="caution">
    <text evidence="6">The sequence shown here is derived from an EMBL/GenBank/DDBJ whole genome shotgun (WGS) entry which is preliminary data.</text>
</comment>
<dbReference type="InterPro" id="IPR009057">
    <property type="entry name" value="Homeodomain-like_sf"/>
</dbReference>
<protein>
    <recommendedName>
        <fullName evidence="8">HTH myb-type domain-containing protein</fullName>
    </recommendedName>
</protein>
<accession>A0ABQ8B7H1</accession>
<evidence type="ECO:0000256" key="5">
    <source>
        <dbReference type="SAM" id="MobiDB-lite"/>
    </source>
</evidence>
<evidence type="ECO:0000256" key="3">
    <source>
        <dbReference type="ARBA" id="ARBA00023163"/>
    </source>
</evidence>
<evidence type="ECO:0000256" key="4">
    <source>
        <dbReference type="ARBA" id="ARBA00023242"/>
    </source>
</evidence>
<comment type="subcellular location">
    <subcellularLocation>
        <location evidence="1">Nucleus</location>
    </subcellularLocation>
</comment>